<keyword evidence="1" id="KW-0472">Membrane</keyword>
<feature type="transmembrane region" description="Helical" evidence="1">
    <location>
        <begin position="20"/>
        <end position="40"/>
    </location>
</feature>
<keyword evidence="3" id="KW-1185">Reference proteome</keyword>
<comment type="caution">
    <text evidence="2">The sequence shown here is derived from an EMBL/GenBank/DDBJ whole genome shotgun (WGS) entry which is preliminary data.</text>
</comment>
<dbReference type="EMBL" id="JAMZEK010000001">
    <property type="protein sequence ID" value="MCP1372820.1"/>
    <property type="molecule type" value="Genomic_DNA"/>
</dbReference>
<feature type="transmembrane region" description="Helical" evidence="1">
    <location>
        <begin position="422"/>
        <end position="445"/>
    </location>
</feature>
<evidence type="ECO:0008006" key="4">
    <source>
        <dbReference type="Google" id="ProtNLM"/>
    </source>
</evidence>
<sequence length="496" mass="51968">MRPRDLLLTFWRATYPSVRWLVGGVFLLGLVVAIVVRLLWPGAKGGHIALLAFEAGVAYLWAFLMPAGLLLARDARQLRIPRLEVVAAAAVGLAALATIGIGAALGRATLGETSAAALTALVLAAGFAFSLLPGPVAMLIGLLPAASDAARRVLPVPTLDDPRSTIWWAVAAAGFGVICAIRWHGLVRLEASQAGRSSAMVMRMRGKNATGHWDGSGAGIRIVDRRRPGWLQPETNLRHIGPAHPVGSLRVALGRGFVPQTLRGLCRRGLTMAGPMLVFIVAMVLIRATRPGASVSWLGLIYALGIPMLAGLAFMLALGLPLVSALTVRQRWSTSQRELAVLGVLPGLGTPDRVRRALLRATLARPVVINLLLAVAGWIVAQRMNLSVIATLALVAAPLLCLLAGVALTLDALGRQPLPGWALGLVSGALTAVVLISTITGLLASQLQQDGPWAGSPVLWSAYLVVALALATVLGWITASGARGMARQPHPFLAHG</sequence>
<keyword evidence="1" id="KW-1133">Transmembrane helix</keyword>
<evidence type="ECO:0000256" key="1">
    <source>
        <dbReference type="SAM" id="Phobius"/>
    </source>
</evidence>
<feature type="transmembrane region" description="Helical" evidence="1">
    <location>
        <begin position="47"/>
        <end position="65"/>
    </location>
</feature>
<keyword evidence="1" id="KW-0812">Transmembrane</keyword>
<dbReference type="RefSeq" id="WP_253564530.1">
    <property type="nucleotide sequence ID" value="NZ_JAMZEK010000001.1"/>
</dbReference>
<evidence type="ECO:0000313" key="3">
    <source>
        <dbReference type="Proteomes" id="UP001204615"/>
    </source>
</evidence>
<evidence type="ECO:0000313" key="2">
    <source>
        <dbReference type="EMBL" id="MCP1372820.1"/>
    </source>
</evidence>
<gene>
    <name evidence="2" type="ORF">NC595_01945</name>
</gene>
<name>A0ABT1F662_9GAMM</name>
<feature type="transmembrane region" description="Helical" evidence="1">
    <location>
        <begin position="387"/>
        <end position="410"/>
    </location>
</feature>
<feature type="transmembrane region" description="Helical" evidence="1">
    <location>
        <begin position="363"/>
        <end position="381"/>
    </location>
</feature>
<feature type="transmembrane region" description="Helical" evidence="1">
    <location>
        <begin position="457"/>
        <end position="477"/>
    </location>
</feature>
<proteinExistence type="predicted"/>
<protein>
    <recommendedName>
        <fullName evidence="4">ABC-2 type transport system permease protein</fullName>
    </recommendedName>
</protein>
<dbReference type="Proteomes" id="UP001204615">
    <property type="component" value="Unassembled WGS sequence"/>
</dbReference>
<feature type="transmembrane region" description="Helical" evidence="1">
    <location>
        <begin position="117"/>
        <end position="145"/>
    </location>
</feature>
<feature type="transmembrane region" description="Helical" evidence="1">
    <location>
        <begin position="300"/>
        <end position="328"/>
    </location>
</feature>
<organism evidence="2 3">
    <name type="scientific">Dyella lutea</name>
    <dbReference type="NCBI Taxonomy" id="2950441"/>
    <lineage>
        <taxon>Bacteria</taxon>
        <taxon>Pseudomonadati</taxon>
        <taxon>Pseudomonadota</taxon>
        <taxon>Gammaproteobacteria</taxon>
        <taxon>Lysobacterales</taxon>
        <taxon>Rhodanobacteraceae</taxon>
        <taxon>Dyella</taxon>
    </lineage>
</organism>
<accession>A0ABT1F662</accession>
<feature type="transmembrane region" description="Helical" evidence="1">
    <location>
        <begin position="269"/>
        <end position="288"/>
    </location>
</feature>
<feature type="transmembrane region" description="Helical" evidence="1">
    <location>
        <begin position="85"/>
        <end position="105"/>
    </location>
</feature>
<reference evidence="2 3" key="1">
    <citation type="submission" date="2022-06" db="EMBL/GenBank/DDBJ databases">
        <title>Dyella sp. Sa strain:Sa Genome sequencing.</title>
        <authorList>
            <person name="Park S."/>
        </authorList>
    </citation>
    <scope>NUCLEOTIDE SEQUENCE [LARGE SCALE GENOMIC DNA]</scope>
    <source>
        <strain evidence="2 3">Sa</strain>
    </source>
</reference>